<dbReference type="OrthoDB" id="25129at2759"/>
<comment type="function">
    <text evidence="3">Plays a central role in 2-thiolation of mcm(5)S(2)U at tRNA wobble positions of tRNA(Lys), tRNA(Glu) and tRNA(Gln). May act by forming a heterodimer with NCS6 that ligates sulfur from thiocarboxylated URM1 onto the uridine of tRNAs at wobble position. Prior mcm(5) tRNA modification by the elongator complex is required for 2-thiolation. May also be involved in protein urmylation.</text>
</comment>
<name>A0A2N1J9G1_9BASI</name>
<protein>
    <recommendedName>
        <fullName evidence="3">Cytoplasmic tRNA 2-thiolation protein 2</fullName>
    </recommendedName>
</protein>
<dbReference type="GO" id="GO:0002143">
    <property type="term" value="P:tRNA wobble position uridine thiolation"/>
    <property type="evidence" value="ECO:0007669"/>
    <property type="project" value="TreeGrafter"/>
</dbReference>
<dbReference type="Gene3D" id="3.40.50.620">
    <property type="entry name" value="HUPs"/>
    <property type="match status" value="1"/>
</dbReference>
<evidence type="ECO:0000256" key="1">
    <source>
        <dbReference type="ARBA" id="ARBA00022490"/>
    </source>
</evidence>
<dbReference type="STRING" id="2020962.A0A2N1J9G1"/>
<dbReference type="GO" id="GO:0005829">
    <property type="term" value="C:cytosol"/>
    <property type="evidence" value="ECO:0007669"/>
    <property type="project" value="TreeGrafter"/>
</dbReference>
<keyword evidence="5" id="KW-1185">Reference proteome</keyword>
<dbReference type="GO" id="GO:0016779">
    <property type="term" value="F:nucleotidyltransferase activity"/>
    <property type="evidence" value="ECO:0007669"/>
    <property type="project" value="UniProtKB-UniRule"/>
</dbReference>
<accession>A0A2N1J9G1</accession>
<dbReference type="InterPro" id="IPR014729">
    <property type="entry name" value="Rossmann-like_a/b/a_fold"/>
</dbReference>
<dbReference type="GO" id="GO:0032447">
    <property type="term" value="P:protein urmylation"/>
    <property type="evidence" value="ECO:0007669"/>
    <property type="project" value="UniProtKB-UniRule"/>
</dbReference>
<comment type="similarity">
    <text evidence="3">Belongs to the CTU2/NCS2 family.</text>
</comment>
<dbReference type="PANTHER" id="PTHR20882">
    <property type="entry name" value="CYTOPLASMIC TRNA 2-THIOLATION PROTEIN 2"/>
    <property type="match status" value="1"/>
</dbReference>
<evidence type="ECO:0000313" key="5">
    <source>
        <dbReference type="Proteomes" id="UP000232875"/>
    </source>
</evidence>
<dbReference type="InterPro" id="IPR019407">
    <property type="entry name" value="CTU2"/>
</dbReference>
<keyword evidence="1 3" id="KW-0963">Cytoplasm</keyword>
<dbReference type="UniPathway" id="UPA00988"/>
<dbReference type="EMBL" id="KZ454992">
    <property type="protein sequence ID" value="PKI83197.1"/>
    <property type="molecule type" value="Genomic_DNA"/>
</dbReference>
<dbReference type="HAMAP" id="MF_03054">
    <property type="entry name" value="CTU2"/>
    <property type="match status" value="1"/>
</dbReference>
<dbReference type="GO" id="GO:0016783">
    <property type="term" value="F:sulfurtransferase activity"/>
    <property type="evidence" value="ECO:0007669"/>
    <property type="project" value="TreeGrafter"/>
</dbReference>
<comment type="pathway">
    <text evidence="3">tRNA modification; 5-methoxycarbonylmethyl-2-thiouridine-tRNA biosynthesis.</text>
</comment>
<reference evidence="4 5" key="1">
    <citation type="submission" date="2017-10" db="EMBL/GenBank/DDBJ databases">
        <title>A novel species of cold-tolerant Malassezia isolated from bats.</title>
        <authorList>
            <person name="Lorch J.M."/>
            <person name="Palmer J.M."/>
            <person name="Vanderwolf K.J."/>
            <person name="Schmidt K.Z."/>
            <person name="Verant M.L."/>
            <person name="Weller T.J."/>
            <person name="Blehert D.S."/>
        </authorList>
    </citation>
    <scope>NUCLEOTIDE SEQUENCE [LARGE SCALE GENOMIC DNA]</scope>
    <source>
        <strain evidence="4 5">NWHC:44797-103</strain>
    </source>
</reference>
<dbReference type="GO" id="GO:0000049">
    <property type="term" value="F:tRNA binding"/>
    <property type="evidence" value="ECO:0007669"/>
    <property type="project" value="InterPro"/>
</dbReference>
<evidence type="ECO:0000256" key="2">
    <source>
        <dbReference type="ARBA" id="ARBA00022694"/>
    </source>
</evidence>
<evidence type="ECO:0000313" key="4">
    <source>
        <dbReference type="EMBL" id="PKI83197.1"/>
    </source>
</evidence>
<organism evidence="4 5">
    <name type="scientific">Malassezia vespertilionis</name>
    <dbReference type="NCBI Taxonomy" id="2020962"/>
    <lineage>
        <taxon>Eukaryota</taxon>
        <taxon>Fungi</taxon>
        <taxon>Dikarya</taxon>
        <taxon>Basidiomycota</taxon>
        <taxon>Ustilaginomycotina</taxon>
        <taxon>Malasseziomycetes</taxon>
        <taxon>Malasseziales</taxon>
        <taxon>Malasseziaceae</taxon>
        <taxon>Malassezia</taxon>
    </lineage>
</organism>
<comment type="subcellular location">
    <subcellularLocation>
        <location evidence="3">Cytoplasm</location>
    </subcellularLocation>
</comment>
<dbReference type="AlphaFoldDB" id="A0A2N1J9G1"/>
<evidence type="ECO:0000256" key="3">
    <source>
        <dbReference type="HAMAP-Rule" id="MF_03054"/>
    </source>
</evidence>
<sequence>MADEARCCARCRKAQAEVHVREQVYCAGCYARVFAEKVRFGLEYTRGAILQKSVVRPWEQGLETGDGPAVAPAIAIAYSGGLASTVLLHAVSKALSGAHSAHYLPARAPEMARIDVLYVQDGAARAKCGLPQYDTEQVRAQALRIAPHATFACVDLAACYADGSVDCVLERDGKKYLGERAAGDAQQALRSALDTLFPASTSRTGVAAARTRVEDLHKILMHHLLRTTAMERGCAALMYADDAVTSASALLEGIANGAGHKLPIARAASQWWVAEQETLLIVHPLHTILPSELVYYAQTNALGPLYCPTPRAGAEKHSIGALTHSLVASLQDGVSSTVSTIAGTGSKLVYMPDTLWPTSNEIDLDEATDAMHLKQRDAPRIGAKGMSLVASVQTLPRWDPSLLPPSCPLCHLPAKRDAAAWRAQRSVTSSRTATQDPLNLTPLHTRLCYTCLHVLQVPSTPTGASSAQMPLPLYVLNAMHRPEHGRQQVRAAQDTAYIPPEHTPHIPGGRASHALQPVSREAMHDAVQAFLL</sequence>
<dbReference type="PANTHER" id="PTHR20882:SF14">
    <property type="entry name" value="CYTOPLASMIC TRNA 2-THIOLATION PROTEIN 2"/>
    <property type="match status" value="1"/>
</dbReference>
<proteinExistence type="inferred from homology"/>
<gene>
    <name evidence="3" type="primary">NCS2</name>
    <name evidence="3" type="synonym">CTU2</name>
    <name evidence="4" type="ORF">MVES_003070</name>
</gene>
<dbReference type="Pfam" id="PF10288">
    <property type="entry name" value="CTU2"/>
    <property type="match status" value="1"/>
</dbReference>
<keyword evidence="2 3" id="KW-0819">tRNA processing</keyword>
<dbReference type="Proteomes" id="UP000232875">
    <property type="component" value="Unassembled WGS sequence"/>
</dbReference>